<dbReference type="PANTHER" id="PTHR33910">
    <property type="entry name" value="PROTEIN TRANSLOCASE SUBUNIT SECE"/>
    <property type="match status" value="1"/>
</dbReference>
<evidence type="ECO:0000256" key="4">
    <source>
        <dbReference type="ARBA" id="ARBA00022692"/>
    </source>
</evidence>
<evidence type="ECO:0000256" key="2">
    <source>
        <dbReference type="ARBA" id="ARBA00022448"/>
    </source>
</evidence>
<gene>
    <name evidence="9 10" type="primary">secE</name>
    <name evidence="10" type="ORF">NYF23_13425</name>
</gene>
<dbReference type="EMBL" id="CP103416">
    <property type="protein sequence ID" value="UVW34998.1"/>
    <property type="molecule type" value="Genomic_DNA"/>
</dbReference>
<keyword evidence="11" id="KW-1185">Reference proteome</keyword>
<dbReference type="Gene3D" id="1.20.5.1030">
    <property type="entry name" value="Preprotein translocase secy subunit"/>
    <property type="match status" value="1"/>
</dbReference>
<dbReference type="Proteomes" id="UP001059934">
    <property type="component" value="Chromosome"/>
</dbReference>
<feature type="transmembrane region" description="Helical" evidence="9">
    <location>
        <begin position="92"/>
        <end position="109"/>
    </location>
</feature>
<accession>A0ABY5TMB2</accession>
<evidence type="ECO:0000256" key="7">
    <source>
        <dbReference type="ARBA" id="ARBA00023010"/>
    </source>
</evidence>
<organism evidence="10 11">
    <name type="scientific">SAR92 clade bacterium H455</name>
    <dbReference type="NCBI Taxonomy" id="2974818"/>
    <lineage>
        <taxon>Bacteria</taxon>
        <taxon>Pseudomonadati</taxon>
        <taxon>Pseudomonadota</taxon>
        <taxon>Gammaproteobacteria</taxon>
        <taxon>Cellvibrionales</taxon>
        <taxon>Porticoccaceae</taxon>
        <taxon>SAR92 clade</taxon>
    </lineage>
</organism>
<keyword evidence="8 9" id="KW-0472">Membrane</keyword>
<comment type="subcellular location">
    <subcellularLocation>
        <location evidence="1">Membrane</location>
    </subcellularLocation>
</comment>
<name>A0ABY5TMB2_9GAMM</name>
<dbReference type="Pfam" id="PF00584">
    <property type="entry name" value="SecE"/>
    <property type="match status" value="1"/>
</dbReference>
<dbReference type="InterPro" id="IPR005807">
    <property type="entry name" value="SecE_bac"/>
</dbReference>
<evidence type="ECO:0000256" key="5">
    <source>
        <dbReference type="ARBA" id="ARBA00022927"/>
    </source>
</evidence>
<proteinExistence type="inferred from homology"/>
<sequence>MSVAIEDKQFRLDWLKWLVAAVVLGGAIFANWYYGAESVLYRALGMIVAVAVASFIAAQTAKGAALISLGIGARTELRKVVWPTKQERNQTTLIVVAVILLMSLILWGIDSLLSWGAAQIMG</sequence>
<evidence type="ECO:0000256" key="6">
    <source>
        <dbReference type="ARBA" id="ARBA00022989"/>
    </source>
</evidence>
<keyword evidence="7 9" id="KW-0811">Translocation</keyword>
<dbReference type="NCBIfam" id="TIGR00964">
    <property type="entry name" value="secE_bact"/>
    <property type="match status" value="1"/>
</dbReference>
<protein>
    <recommendedName>
        <fullName evidence="9">Protein translocase subunit SecE</fullName>
    </recommendedName>
</protein>
<evidence type="ECO:0000256" key="3">
    <source>
        <dbReference type="ARBA" id="ARBA00022475"/>
    </source>
</evidence>
<dbReference type="PRINTS" id="PR01650">
    <property type="entry name" value="SECETRNLCASE"/>
</dbReference>
<evidence type="ECO:0000256" key="1">
    <source>
        <dbReference type="ARBA" id="ARBA00004370"/>
    </source>
</evidence>
<feature type="transmembrane region" description="Helical" evidence="9">
    <location>
        <begin position="14"/>
        <end position="34"/>
    </location>
</feature>
<comment type="caution">
    <text evidence="9">Lacks conserved residue(s) required for the propagation of feature annotation.</text>
</comment>
<comment type="similarity">
    <text evidence="9">Belongs to the SecE/SEC61-gamma family.</text>
</comment>
<keyword evidence="4 9" id="KW-0812">Transmembrane</keyword>
<keyword evidence="2 9" id="KW-0813">Transport</keyword>
<evidence type="ECO:0000256" key="9">
    <source>
        <dbReference type="HAMAP-Rule" id="MF_00422"/>
    </source>
</evidence>
<evidence type="ECO:0000256" key="8">
    <source>
        <dbReference type="ARBA" id="ARBA00023136"/>
    </source>
</evidence>
<evidence type="ECO:0000313" key="10">
    <source>
        <dbReference type="EMBL" id="UVW34998.1"/>
    </source>
</evidence>
<dbReference type="HAMAP" id="MF_00422">
    <property type="entry name" value="SecE"/>
    <property type="match status" value="1"/>
</dbReference>
<feature type="transmembrane region" description="Helical" evidence="9">
    <location>
        <begin position="46"/>
        <end position="71"/>
    </location>
</feature>
<keyword evidence="3 9" id="KW-1003">Cell membrane</keyword>
<keyword evidence="6 9" id="KW-1133">Transmembrane helix</keyword>
<dbReference type="InterPro" id="IPR038379">
    <property type="entry name" value="SecE_sf"/>
</dbReference>
<dbReference type="PANTHER" id="PTHR33910:SF1">
    <property type="entry name" value="PROTEIN TRANSLOCASE SUBUNIT SECE"/>
    <property type="match status" value="1"/>
</dbReference>
<dbReference type="InterPro" id="IPR001901">
    <property type="entry name" value="Translocase_SecE/Sec61-g"/>
</dbReference>
<evidence type="ECO:0000313" key="11">
    <source>
        <dbReference type="Proteomes" id="UP001059934"/>
    </source>
</evidence>
<keyword evidence="5 9" id="KW-0653">Protein transport</keyword>
<comment type="subunit">
    <text evidence="9">Component of the Sec protein translocase complex. Heterotrimer consisting of SecY, SecE and SecG subunits. The heterotrimers can form oligomers, although 1 heterotrimer is thought to be able to translocate proteins. Interacts with the ribosome. Interacts with SecDF, and other proteins may be involved. Interacts with SecA.</text>
</comment>
<reference evidence="10" key="1">
    <citation type="submission" date="2022-08" db="EMBL/GenBank/DDBJ databases">
        <title>Catabolic pathway analysis in culturable SAR92 clade bacteria reveals their overlooked roles in DMSP degradation in coastal seas.</title>
        <authorList>
            <person name="He X."/>
            <person name="Zhang X."/>
            <person name="Zhang Y."/>
        </authorList>
    </citation>
    <scope>NUCLEOTIDE SEQUENCE</scope>
    <source>
        <strain evidence="10">H455</strain>
    </source>
</reference>
<comment type="function">
    <text evidence="9">Essential subunit of the Sec protein translocation channel SecYEG. Clamps together the 2 halves of SecY. May contact the channel plug during translocation.</text>
</comment>